<feature type="compositionally biased region" description="Basic and acidic residues" evidence="1">
    <location>
        <begin position="1"/>
        <end position="12"/>
    </location>
</feature>
<sequence>MIDADGLGRHTDVPGQLPNGDHPAIVPLDLSPGAGSQHGVMANTHFDRETLRELADAGNETASDRLADLADAAGDLVELGELLDEGSTRAGFLLTRRAVAAGDLSELQRISDAGYDEAGGELERLLKGS</sequence>
<gene>
    <name evidence="2" type="ORF">GCM10011583_62560</name>
</gene>
<evidence type="ECO:0000313" key="3">
    <source>
        <dbReference type="Proteomes" id="UP000660265"/>
    </source>
</evidence>
<dbReference type="EMBL" id="BMMV01000027">
    <property type="protein sequence ID" value="GGK22063.1"/>
    <property type="molecule type" value="Genomic_DNA"/>
</dbReference>
<reference evidence="3" key="1">
    <citation type="journal article" date="2019" name="Int. J. Syst. Evol. Microbiol.">
        <title>The Global Catalogue of Microorganisms (GCM) 10K type strain sequencing project: providing services to taxonomists for standard genome sequencing and annotation.</title>
        <authorList>
            <consortium name="The Broad Institute Genomics Platform"/>
            <consortium name="The Broad Institute Genome Sequencing Center for Infectious Disease"/>
            <person name="Wu L."/>
            <person name="Ma J."/>
        </authorList>
    </citation>
    <scope>NUCLEOTIDE SEQUENCE [LARGE SCALE GENOMIC DNA]</scope>
    <source>
        <strain evidence="3">CGMCC 4.7275</strain>
    </source>
</reference>
<dbReference type="Proteomes" id="UP000660265">
    <property type="component" value="Unassembled WGS sequence"/>
</dbReference>
<comment type="caution">
    <text evidence="2">The sequence shown here is derived from an EMBL/GenBank/DDBJ whole genome shotgun (WGS) entry which is preliminary data.</text>
</comment>
<keyword evidence="3" id="KW-1185">Reference proteome</keyword>
<proteinExistence type="predicted"/>
<accession>A0ABQ2ERY0</accession>
<evidence type="ECO:0000256" key="1">
    <source>
        <dbReference type="SAM" id="MobiDB-lite"/>
    </source>
</evidence>
<name>A0ABQ2ERY0_9ACTN</name>
<evidence type="ECO:0000313" key="2">
    <source>
        <dbReference type="EMBL" id="GGK22063.1"/>
    </source>
</evidence>
<protein>
    <submittedName>
        <fullName evidence="2">Uncharacterized protein</fullName>
    </submittedName>
</protein>
<organism evidence="2 3">
    <name type="scientific">Streptomyces camponoticapitis</name>
    <dbReference type="NCBI Taxonomy" id="1616125"/>
    <lineage>
        <taxon>Bacteria</taxon>
        <taxon>Bacillati</taxon>
        <taxon>Actinomycetota</taxon>
        <taxon>Actinomycetes</taxon>
        <taxon>Kitasatosporales</taxon>
        <taxon>Streptomycetaceae</taxon>
        <taxon>Streptomyces</taxon>
    </lineage>
</organism>
<feature type="region of interest" description="Disordered" evidence="1">
    <location>
        <begin position="1"/>
        <end position="45"/>
    </location>
</feature>